<accession>A0ABT1ZFJ5</accession>
<feature type="chain" id="PRO_5046939827" evidence="1">
    <location>
        <begin position="26"/>
        <end position="753"/>
    </location>
</feature>
<organism evidence="2 3">
    <name type="scientific">Protaetiibacter mangrovi</name>
    <dbReference type="NCBI Taxonomy" id="2970926"/>
    <lineage>
        <taxon>Bacteria</taxon>
        <taxon>Bacillati</taxon>
        <taxon>Actinomycetota</taxon>
        <taxon>Actinomycetes</taxon>
        <taxon>Micrococcales</taxon>
        <taxon>Microbacteriaceae</taxon>
        <taxon>Protaetiibacter</taxon>
    </lineage>
</organism>
<gene>
    <name evidence="2" type="ORF">NUH29_07980</name>
</gene>
<comment type="caution">
    <text evidence="2">The sequence shown here is derived from an EMBL/GenBank/DDBJ whole genome shotgun (WGS) entry which is preliminary data.</text>
</comment>
<dbReference type="Proteomes" id="UP001205337">
    <property type="component" value="Unassembled WGS sequence"/>
</dbReference>
<dbReference type="PANTHER" id="PTHR30032">
    <property type="entry name" value="N-ACETYLMURAMOYL-L-ALANINE AMIDASE-RELATED"/>
    <property type="match status" value="1"/>
</dbReference>
<feature type="signal peptide" evidence="1">
    <location>
        <begin position="1"/>
        <end position="25"/>
    </location>
</feature>
<protein>
    <submittedName>
        <fullName evidence="2">Cell wall-binding repeat-containing protein</fullName>
    </submittedName>
</protein>
<dbReference type="PANTHER" id="PTHR30032:SF1">
    <property type="entry name" value="N-ACETYLMURAMOYL-L-ALANINE AMIDASE LYTC"/>
    <property type="match status" value="1"/>
</dbReference>
<dbReference type="InterPro" id="IPR007253">
    <property type="entry name" value="Cell_wall-bd_2"/>
</dbReference>
<proteinExistence type="predicted"/>
<dbReference type="RefSeq" id="WP_258798533.1">
    <property type="nucleotide sequence ID" value="NZ_JANTHX010000007.1"/>
</dbReference>
<dbReference type="EMBL" id="JANTHX010000007">
    <property type="protein sequence ID" value="MCS0499487.1"/>
    <property type="molecule type" value="Genomic_DNA"/>
</dbReference>
<evidence type="ECO:0000256" key="1">
    <source>
        <dbReference type="SAM" id="SignalP"/>
    </source>
</evidence>
<sequence length="753" mass="75486">MNTVVAALATVLLVAGGAAPTVVSADPSGTLLVASVDHEDGASVSVAVDTGSGIEPYLGELPEGARTGDPVGDAVAADAAPEGARGLAVGAISVASVRDADLVVLTVQGVAPARSTSALETDLASSLAWWVAQSDGDITSFSRASTTALATGSSCSAIASNLFTFWGQISVALGHSSNYYWQSTNHHLVVITPSICGGAFSGLGSIGDYGDGGAVIIPENANVLVPGLSHEIGHNLGLGHSNIDWCPTSAGRVTPSGCDTYEYADIYDVMGYGWSDEPAPALSMPRRYELGFLGGSEVPTVTRTSGIATQSTVALNAVTAGSGVRGVRVVDPYDPSAVYYVEYRNGTGGDSGAFYTSSYFNSASYPDASHTISAGTGVLVSRLVLDGGAYELQAFAMPTGSTRRELALDAGEAFHTADQGVHVEVVSATGATAQVRITAGAWYATATAPTVDRIAGADRYEVAVAISQATFATTVDTVFLATGMNFPDALSAGPLAAKLGGPVLLTPPGGLTSSVVTELQRLSPDRVVIVGGPASVPVAIEGQLRSALGSGLVIDRLGGSDRFAASRAIVSSGFLGSGAPTVYLATGLNFPDALSAGAAGGSLGRPVVLVNGVSTSADQATIDLLHSLGTTTVLIAGGPNSVSNGILTSLQGAGFTVQRISGADRFEASANINAQAFPSGTLGDAFIATGLNFPDALAGSVLAATKGAPLYGTPGSCVPASVLAQLAARDVDRVTLFGGTASLTNSVAQLVSC</sequence>
<keyword evidence="3" id="KW-1185">Reference proteome</keyword>
<evidence type="ECO:0000313" key="3">
    <source>
        <dbReference type="Proteomes" id="UP001205337"/>
    </source>
</evidence>
<evidence type="ECO:0000313" key="2">
    <source>
        <dbReference type="EMBL" id="MCS0499487.1"/>
    </source>
</evidence>
<dbReference type="Pfam" id="PF04122">
    <property type="entry name" value="CW_binding_2"/>
    <property type="match status" value="3"/>
</dbReference>
<dbReference type="Gene3D" id="3.40.50.12090">
    <property type="match status" value="2"/>
</dbReference>
<dbReference type="SUPFAM" id="SSF55486">
    <property type="entry name" value="Metalloproteases ('zincins'), catalytic domain"/>
    <property type="match status" value="1"/>
</dbReference>
<reference evidence="2 3" key="1">
    <citation type="submission" date="2022-08" db="EMBL/GenBank/DDBJ databases">
        <authorList>
            <person name="Li F."/>
        </authorList>
    </citation>
    <scope>NUCLEOTIDE SEQUENCE [LARGE SCALE GENOMIC DNA]</scope>
    <source>
        <strain evidence="2 3">10F1B-8-1</strain>
    </source>
</reference>
<name>A0ABT1ZFJ5_9MICO</name>
<dbReference type="InterPro" id="IPR051922">
    <property type="entry name" value="Bact_Sporulation_Assoc"/>
</dbReference>
<keyword evidence="1" id="KW-0732">Signal</keyword>